<reference evidence="9 10" key="1">
    <citation type="submission" date="2008-03" db="EMBL/GenBank/DDBJ databases">
        <title>Complete sequence of Leptothrix cholodnii SP-6.</title>
        <authorList>
            <consortium name="US DOE Joint Genome Institute"/>
            <person name="Copeland A."/>
            <person name="Lucas S."/>
            <person name="Lapidus A."/>
            <person name="Glavina del Rio T."/>
            <person name="Dalin E."/>
            <person name="Tice H."/>
            <person name="Bruce D."/>
            <person name="Goodwin L."/>
            <person name="Pitluck S."/>
            <person name="Chertkov O."/>
            <person name="Brettin T."/>
            <person name="Detter J.C."/>
            <person name="Han C."/>
            <person name="Kuske C.R."/>
            <person name="Schmutz J."/>
            <person name="Larimer F."/>
            <person name="Land M."/>
            <person name="Hauser L."/>
            <person name="Kyrpides N."/>
            <person name="Lykidis A."/>
            <person name="Emerson D."/>
            <person name="Richardson P."/>
        </authorList>
    </citation>
    <scope>NUCLEOTIDE SEQUENCE [LARGE SCALE GENOMIC DNA]</scope>
    <source>
        <strain evidence="10">ATCC 51168 / LMG 8142 / SP-6</strain>
    </source>
</reference>
<dbReference type="RefSeq" id="WP_012348427.1">
    <property type="nucleotide sequence ID" value="NC_010524.1"/>
</dbReference>
<dbReference type="GO" id="GO:0005886">
    <property type="term" value="C:plasma membrane"/>
    <property type="evidence" value="ECO:0007669"/>
    <property type="project" value="UniProtKB-SubCell"/>
</dbReference>
<evidence type="ECO:0000256" key="4">
    <source>
        <dbReference type="ARBA" id="ARBA00022519"/>
    </source>
</evidence>
<dbReference type="STRING" id="395495.Lcho_3422"/>
<evidence type="ECO:0000256" key="1">
    <source>
        <dbReference type="ARBA" id="ARBA00004377"/>
    </source>
</evidence>
<dbReference type="eggNOG" id="COG4795">
    <property type="taxonomic scope" value="Bacteria"/>
</dbReference>
<organism evidence="9 10">
    <name type="scientific">Leptothrix cholodnii (strain ATCC 51168 / LMG 8142 / SP-6)</name>
    <name type="common">Leptothrix discophora (strain SP-6)</name>
    <dbReference type="NCBI Taxonomy" id="395495"/>
    <lineage>
        <taxon>Bacteria</taxon>
        <taxon>Pseudomonadati</taxon>
        <taxon>Pseudomonadota</taxon>
        <taxon>Betaproteobacteria</taxon>
        <taxon>Burkholderiales</taxon>
        <taxon>Sphaerotilaceae</taxon>
        <taxon>Leptothrix</taxon>
    </lineage>
</organism>
<accession>B1Y324</accession>
<evidence type="ECO:0000313" key="9">
    <source>
        <dbReference type="EMBL" id="ACB35680.1"/>
    </source>
</evidence>
<dbReference type="PANTHER" id="PTHR39583">
    <property type="entry name" value="TYPE II SECRETION SYSTEM PROTEIN J-RELATED"/>
    <property type="match status" value="1"/>
</dbReference>
<dbReference type="Proteomes" id="UP000001693">
    <property type="component" value="Chromosome"/>
</dbReference>
<sequence precursor="true">MPARRPPSTPRPIRSAQRGFTLIEVLVALFILALMAGMAWQGVDMVVRSRESTQTRMDALLRLQSTVAQWEADLQSCIDTQLVPGLSFDGATLRLTRRQNEGVQVIAWTVRGQQLQRWAAPPVRQAELLQEAWMRSYQLLGNEPGSLTMLERVSGWQLHVFHNSSNAWSNAQSSGDVAAKAASPDPATGDATAVVATGNREQLPDGVRMLLTFAEGGSAVGTLVRDLRLVHP</sequence>
<feature type="transmembrane region" description="Helical" evidence="8">
    <location>
        <begin position="20"/>
        <end position="40"/>
    </location>
</feature>
<dbReference type="AlphaFoldDB" id="B1Y324"/>
<keyword evidence="5 8" id="KW-0812">Transmembrane</keyword>
<dbReference type="OrthoDB" id="9151668at2"/>
<evidence type="ECO:0000256" key="3">
    <source>
        <dbReference type="ARBA" id="ARBA00022481"/>
    </source>
</evidence>
<dbReference type="PANTHER" id="PTHR39583:SF2">
    <property type="entry name" value="TYPE II SECRETION SYSTEM PROTEIN J"/>
    <property type="match status" value="1"/>
</dbReference>
<dbReference type="InterPro" id="IPR012902">
    <property type="entry name" value="N_methyl_site"/>
</dbReference>
<keyword evidence="3" id="KW-0488">Methylation</keyword>
<dbReference type="InterPro" id="IPR045584">
    <property type="entry name" value="Pilin-like"/>
</dbReference>
<proteinExistence type="predicted"/>
<comment type="subcellular location">
    <subcellularLocation>
        <location evidence="1">Cell inner membrane</location>
        <topology evidence="1">Single-pass membrane protein</topology>
    </subcellularLocation>
</comment>
<evidence type="ECO:0000256" key="7">
    <source>
        <dbReference type="ARBA" id="ARBA00023136"/>
    </source>
</evidence>
<keyword evidence="10" id="KW-1185">Reference proteome</keyword>
<evidence type="ECO:0000256" key="6">
    <source>
        <dbReference type="ARBA" id="ARBA00022989"/>
    </source>
</evidence>
<dbReference type="KEGG" id="lch:Lcho_3422"/>
<dbReference type="Pfam" id="PF07963">
    <property type="entry name" value="N_methyl"/>
    <property type="match status" value="1"/>
</dbReference>
<dbReference type="PROSITE" id="PS00409">
    <property type="entry name" value="PROKAR_NTER_METHYL"/>
    <property type="match status" value="1"/>
</dbReference>
<dbReference type="NCBIfam" id="TIGR02532">
    <property type="entry name" value="IV_pilin_GFxxxE"/>
    <property type="match status" value="1"/>
</dbReference>
<dbReference type="HOGENOM" id="CLU_086053_0_0_4"/>
<protein>
    <submittedName>
        <fullName evidence="9">General secretion pathway protein J</fullName>
    </submittedName>
</protein>
<name>B1Y324_LEPCP</name>
<dbReference type="EMBL" id="CP001013">
    <property type="protein sequence ID" value="ACB35680.1"/>
    <property type="molecule type" value="Genomic_DNA"/>
</dbReference>
<keyword evidence="7 8" id="KW-0472">Membrane</keyword>
<gene>
    <name evidence="9" type="ordered locus">Lcho_3422</name>
</gene>
<dbReference type="InterPro" id="IPR051621">
    <property type="entry name" value="T2SS_protein_J"/>
</dbReference>
<keyword evidence="2" id="KW-1003">Cell membrane</keyword>
<evidence type="ECO:0000256" key="5">
    <source>
        <dbReference type="ARBA" id="ARBA00022692"/>
    </source>
</evidence>
<evidence type="ECO:0000313" key="10">
    <source>
        <dbReference type="Proteomes" id="UP000001693"/>
    </source>
</evidence>
<evidence type="ECO:0000256" key="2">
    <source>
        <dbReference type="ARBA" id="ARBA00022475"/>
    </source>
</evidence>
<keyword evidence="6 8" id="KW-1133">Transmembrane helix</keyword>
<keyword evidence="4" id="KW-0997">Cell inner membrane</keyword>
<evidence type="ECO:0000256" key="8">
    <source>
        <dbReference type="SAM" id="Phobius"/>
    </source>
</evidence>
<dbReference type="SUPFAM" id="SSF54523">
    <property type="entry name" value="Pili subunits"/>
    <property type="match status" value="1"/>
</dbReference>